<feature type="binding site" evidence="14">
    <location>
        <position position="265"/>
    </location>
    <ligand>
        <name>Ca(2+)</name>
        <dbReference type="ChEBI" id="CHEBI:29108"/>
        <label>2</label>
    </ligand>
</feature>
<evidence type="ECO:0000256" key="6">
    <source>
        <dbReference type="ARBA" id="ARBA00022837"/>
    </source>
</evidence>
<dbReference type="OMA" id="YYGSTCP"/>
<dbReference type="RefSeq" id="XP_003579412.1">
    <property type="nucleotide sequence ID" value="XM_003579364.4"/>
</dbReference>
<feature type="disulfide bond" evidence="16">
    <location>
        <begin position="50"/>
        <end position="132"/>
    </location>
</feature>
<dbReference type="InterPro" id="IPR010255">
    <property type="entry name" value="Haem_peroxidase_sf"/>
</dbReference>
<feature type="binding site" description="axial binding residue" evidence="14">
    <location>
        <position position="210"/>
    </location>
    <ligand>
        <name>heme b</name>
        <dbReference type="ChEBI" id="CHEBI:60344"/>
    </ligand>
    <ligandPart>
        <name>Fe</name>
        <dbReference type="ChEBI" id="CHEBI:18248"/>
    </ligandPart>
</feature>
<evidence type="ECO:0000256" key="11">
    <source>
        <dbReference type="ARBA" id="ARBA00023324"/>
    </source>
</evidence>
<sequence>MAGGSSSSCSCEKKKLLLMWWRAGVLLAAVTLAGVVDAQQLRQNYYGSSCPSAESTVRSVISQHVQQSFAVAPGTLRLFFHDCFVRGCDASVMLMAPNGDDESHSGADATLSPDAVDAINKAKAAVEALPGCAGKVSCADILAMAARDVVSLTGGPSYNVELGRLDGKTFNRAIVKHVLPGPGFDLNQLNALFASNGLTQFDMIALSGAHTIGVTHCDKFVRRIYTFKQRLAYNPPMNLEFLRSLRRVCPINFSPTSFAMLDATTPRAFDNAYFNNLRYNKGLLASDQVLFTDRRSRPTVNLFAANATAFNEAFVAAMAKLGRIGIKTGAGGEVRRVCTAVN</sequence>
<keyword evidence="10" id="KW-0873">Pyrrolidone carboxylic acid</keyword>
<comment type="function">
    <text evidence="17">Removal of H(2)O(2), oxidation of toxic reductants, biosynthesis and degradation of lignin, suberization, auxin catabolism, response to environmental stresses such as wounding, pathogen attack and oxidative stress.</text>
</comment>
<dbReference type="GO" id="GO:0005576">
    <property type="term" value="C:extracellular region"/>
    <property type="evidence" value="ECO:0007669"/>
    <property type="project" value="UniProtKB-SubCell"/>
</dbReference>
<dbReference type="InterPro" id="IPR000823">
    <property type="entry name" value="Peroxidase_pln"/>
</dbReference>
<evidence type="ECO:0000256" key="3">
    <source>
        <dbReference type="ARBA" id="ARBA00022559"/>
    </source>
</evidence>
<evidence type="ECO:0000313" key="20">
    <source>
        <dbReference type="EnsemblPlants" id="KQJ85064"/>
    </source>
</evidence>
<evidence type="ECO:0000256" key="10">
    <source>
        <dbReference type="ARBA" id="ARBA00023283"/>
    </source>
</evidence>
<dbReference type="EMBL" id="CM000884">
    <property type="protein sequence ID" value="KQJ85064.1"/>
    <property type="molecule type" value="Genomic_DNA"/>
</dbReference>
<reference evidence="19" key="2">
    <citation type="submission" date="2017-06" db="EMBL/GenBank/DDBJ databases">
        <title>WGS assembly of Brachypodium distachyon.</title>
        <authorList>
            <consortium name="The International Brachypodium Initiative"/>
            <person name="Lucas S."/>
            <person name="Harmon-Smith M."/>
            <person name="Lail K."/>
            <person name="Tice H."/>
            <person name="Grimwood J."/>
            <person name="Bruce D."/>
            <person name="Barry K."/>
            <person name="Shu S."/>
            <person name="Lindquist E."/>
            <person name="Wang M."/>
            <person name="Pitluck S."/>
            <person name="Vogel J.P."/>
            <person name="Garvin D.F."/>
            <person name="Mockler T.C."/>
            <person name="Schmutz J."/>
            <person name="Rokhsar D."/>
            <person name="Bevan M.W."/>
        </authorList>
    </citation>
    <scope>NUCLEOTIDE SEQUENCE</scope>
    <source>
        <strain evidence="19">Bd21</strain>
    </source>
</reference>
<keyword evidence="9 16" id="KW-1015">Disulfide bond</keyword>
<gene>
    <name evidence="20" type="primary">LOC100841484</name>
    <name evidence="19" type="ORF">BRADI_5g24650v3</name>
</gene>
<dbReference type="FunFam" id="1.10.420.10:FF:000001">
    <property type="entry name" value="Peroxidase"/>
    <property type="match status" value="1"/>
</dbReference>
<comment type="subcellular location">
    <subcellularLocation>
        <location evidence="17">Secreted</location>
    </subcellularLocation>
</comment>
<dbReference type="PANTHER" id="PTHR31517:SF48">
    <property type="entry name" value="PEROXIDASE 16-RELATED"/>
    <property type="match status" value="1"/>
</dbReference>
<comment type="cofactor">
    <cofactor evidence="14 17">
        <name>Ca(2+)</name>
        <dbReference type="ChEBI" id="CHEBI:29108"/>
    </cofactor>
    <text evidence="14 17">Binds 2 calcium ions per subunit.</text>
</comment>
<dbReference type="PROSITE" id="PS00435">
    <property type="entry name" value="PEROXIDASE_1"/>
    <property type="match status" value="1"/>
</dbReference>
<feature type="binding site" evidence="13">
    <location>
        <position position="180"/>
    </location>
    <ligand>
        <name>substrate</name>
    </ligand>
</feature>
<dbReference type="STRING" id="15368.I1J2U7"/>
<dbReference type="GO" id="GO:0046872">
    <property type="term" value="F:metal ion binding"/>
    <property type="evidence" value="ECO:0007669"/>
    <property type="project" value="UniProtKB-UniRule"/>
</dbReference>
<keyword evidence="5 14" id="KW-0479">Metal-binding</keyword>
<comment type="similarity">
    <text evidence="2">Belongs to the peroxidase family. Ascorbate peroxidase subfamily.</text>
</comment>
<evidence type="ECO:0000313" key="19">
    <source>
        <dbReference type="EMBL" id="KQJ85064.1"/>
    </source>
</evidence>
<accession>I1J2U7</accession>
<evidence type="ECO:0000259" key="18">
    <source>
        <dbReference type="PROSITE" id="PS50873"/>
    </source>
</evidence>
<dbReference type="InterPro" id="IPR019794">
    <property type="entry name" value="Peroxidases_AS"/>
</dbReference>
<dbReference type="Gramene" id="KQJ85064">
    <property type="protein sequence ID" value="KQJ85064"/>
    <property type="gene ID" value="BRADI_5g24650v3"/>
</dbReference>
<comment type="cofactor">
    <cofactor evidence="14 17">
        <name>heme b</name>
        <dbReference type="ChEBI" id="CHEBI:60344"/>
    </cofactor>
    <text evidence="14 17">Binds 1 heme b (iron(II)-protoporphyrin IX) group per subunit.</text>
</comment>
<feature type="disulfide bond" evidence="16">
    <location>
        <begin position="138"/>
        <end position="338"/>
    </location>
</feature>
<dbReference type="InterPro" id="IPR002016">
    <property type="entry name" value="Haem_peroxidase"/>
</dbReference>
<evidence type="ECO:0000256" key="14">
    <source>
        <dbReference type="PIRSR" id="PIRSR600823-3"/>
    </source>
</evidence>
<evidence type="ECO:0000256" key="4">
    <source>
        <dbReference type="ARBA" id="ARBA00022617"/>
    </source>
</evidence>
<reference evidence="19 20" key="1">
    <citation type="journal article" date="2010" name="Nature">
        <title>Genome sequencing and analysis of the model grass Brachypodium distachyon.</title>
        <authorList>
            <consortium name="International Brachypodium Initiative"/>
        </authorList>
    </citation>
    <scope>NUCLEOTIDE SEQUENCE [LARGE SCALE GENOMIC DNA]</scope>
    <source>
        <strain evidence="19">Bd21</strain>
        <strain evidence="20">cv. Bd21</strain>
    </source>
</reference>
<evidence type="ECO:0000256" key="1">
    <source>
        <dbReference type="ARBA" id="ARBA00000189"/>
    </source>
</evidence>
<dbReference type="Gene3D" id="1.10.520.10">
    <property type="match status" value="1"/>
</dbReference>
<evidence type="ECO:0000256" key="15">
    <source>
        <dbReference type="PIRSR" id="PIRSR600823-4"/>
    </source>
</evidence>
<proteinExistence type="inferred from homology"/>
<keyword evidence="8 14" id="KW-0408">Iron</keyword>
<evidence type="ECO:0000256" key="16">
    <source>
        <dbReference type="PIRSR" id="PIRSR600823-5"/>
    </source>
</evidence>
<dbReference type="Pfam" id="PF00141">
    <property type="entry name" value="peroxidase"/>
    <property type="match status" value="1"/>
</dbReference>
<dbReference type="PROSITE" id="PS50873">
    <property type="entry name" value="PEROXIDASE_4"/>
    <property type="match status" value="1"/>
</dbReference>
<dbReference type="GO" id="GO:0042744">
    <property type="term" value="P:hydrogen peroxide catabolic process"/>
    <property type="evidence" value="ECO:0007669"/>
    <property type="project" value="UniProtKB-KW"/>
</dbReference>
<dbReference type="EC" id="1.11.1.7" evidence="17"/>
<dbReference type="PANTHER" id="PTHR31517">
    <property type="match status" value="1"/>
</dbReference>
<dbReference type="HOGENOM" id="CLU_010543_0_3_1"/>
<dbReference type="GO" id="GO:0020037">
    <property type="term" value="F:heme binding"/>
    <property type="evidence" value="ECO:0007669"/>
    <property type="project" value="UniProtKB-UniRule"/>
</dbReference>
<evidence type="ECO:0000313" key="21">
    <source>
        <dbReference type="Proteomes" id="UP000008810"/>
    </source>
</evidence>
<feature type="disulfide bond" evidence="16">
    <location>
        <begin position="217"/>
        <end position="249"/>
    </location>
</feature>
<dbReference type="Gene3D" id="1.10.420.10">
    <property type="entry name" value="Peroxidase, domain 2"/>
    <property type="match status" value="1"/>
</dbReference>
<protein>
    <recommendedName>
        <fullName evidence="17">Peroxidase</fullName>
        <ecNumber evidence="17">1.11.1.7</ecNumber>
    </recommendedName>
</protein>
<comment type="similarity">
    <text evidence="17">Belongs to the peroxidase family. Classical plant (class III) peroxidase subfamily.</text>
</comment>
<dbReference type="EnsemblPlants" id="KQJ85064">
    <property type="protein sequence ID" value="KQJ85064"/>
    <property type="gene ID" value="BRADI_5g24650v3"/>
</dbReference>
<feature type="active site" description="Proton acceptor" evidence="12">
    <location>
        <position position="81"/>
    </location>
</feature>
<dbReference type="PRINTS" id="PR00461">
    <property type="entry name" value="PLPEROXIDASE"/>
</dbReference>
<organism evidence="20">
    <name type="scientific">Brachypodium distachyon</name>
    <name type="common">Purple false brome</name>
    <name type="synonym">Trachynia distachya</name>
    <dbReference type="NCBI Taxonomy" id="15368"/>
    <lineage>
        <taxon>Eukaryota</taxon>
        <taxon>Viridiplantae</taxon>
        <taxon>Streptophyta</taxon>
        <taxon>Embryophyta</taxon>
        <taxon>Tracheophyta</taxon>
        <taxon>Spermatophyta</taxon>
        <taxon>Magnoliopsida</taxon>
        <taxon>Liliopsida</taxon>
        <taxon>Poales</taxon>
        <taxon>Poaceae</taxon>
        <taxon>BOP clade</taxon>
        <taxon>Pooideae</taxon>
        <taxon>Stipodae</taxon>
        <taxon>Brachypodieae</taxon>
        <taxon>Brachypodium</taxon>
    </lineage>
</organism>
<feature type="site" description="Transition state stabilizer" evidence="15">
    <location>
        <position position="77"/>
    </location>
</feature>
<dbReference type="SUPFAM" id="SSF48113">
    <property type="entry name" value="Heme-dependent peroxidases"/>
    <property type="match status" value="1"/>
</dbReference>
<feature type="binding site" evidence="14">
    <location>
        <position position="82"/>
    </location>
    <ligand>
        <name>Ca(2+)</name>
        <dbReference type="ChEBI" id="CHEBI:29108"/>
        <label>1</label>
    </ligand>
</feature>
<dbReference type="eggNOG" id="ENOG502QUMM">
    <property type="taxonomic scope" value="Eukaryota"/>
</dbReference>
<keyword evidence="3 17" id="KW-0575">Peroxidase</keyword>
<evidence type="ECO:0000256" key="9">
    <source>
        <dbReference type="ARBA" id="ARBA00023157"/>
    </source>
</evidence>
<evidence type="ECO:0000256" key="8">
    <source>
        <dbReference type="ARBA" id="ARBA00023004"/>
    </source>
</evidence>
<evidence type="ECO:0000256" key="12">
    <source>
        <dbReference type="PIRSR" id="PIRSR600823-1"/>
    </source>
</evidence>
<feature type="disulfide bond" evidence="16">
    <location>
        <begin position="83"/>
        <end position="88"/>
    </location>
</feature>
<evidence type="ECO:0000256" key="5">
    <source>
        <dbReference type="ARBA" id="ARBA00022723"/>
    </source>
</evidence>
<feature type="binding site" evidence="14">
    <location>
        <position position="89"/>
    </location>
    <ligand>
        <name>Ca(2+)</name>
        <dbReference type="ChEBI" id="CHEBI:29108"/>
        <label>1</label>
    </ligand>
</feature>
<dbReference type="OrthoDB" id="2113341at2759"/>
<keyword evidence="17" id="KW-0964">Secreted</keyword>
<reference evidence="20" key="3">
    <citation type="submission" date="2018-08" db="UniProtKB">
        <authorList>
            <consortium name="EnsemblPlants"/>
        </authorList>
    </citation>
    <scope>IDENTIFICATION</scope>
    <source>
        <strain evidence="20">cv. Bd21</strain>
    </source>
</reference>
<dbReference type="GO" id="GO:0140825">
    <property type="term" value="F:lactoperoxidase activity"/>
    <property type="evidence" value="ECO:0007669"/>
    <property type="project" value="UniProtKB-EC"/>
</dbReference>
<evidence type="ECO:0000256" key="13">
    <source>
        <dbReference type="PIRSR" id="PIRSR600823-2"/>
    </source>
</evidence>
<feature type="binding site" evidence="14">
    <location>
        <position position="211"/>
    </location>
    <ligand>
        <name>Ca(2+)</name>
        <dbReference type="ChEBI" id="CHEBI:29108"/>
        <label>2</label>
    </ligand>
</feature>
<feature type="binding site" evidence="14">
    <location>
        <position position="85"/>
    </location>
    <ligand>
        <name>Ca(2+)</name>
        <dbReference type="ChEBI" id="CHEBI:29108"/>
        <label>1</label>
    </ligand>
</feature>
<dbReference type="AlphaFoldDB" id="I1J2U7"/>
<keyword evidence="6 14" id="KW-0106">Calcium</keyword>
<dbReference type="InterPro" id="IPR033905">
    <property type="entry name" value="Secretory_peroxidase"/>
</dbReference>
<feature type="binding site" evidence="14">
    <location>
        <position position="87"/>
    </location>
    <ligand>
        <name>Ca(2+)</name>
        <dbReference type="ChEBI" id="CHEBI:29108"/>
        <label>1</label>
    </ligand>
</feature>
<keyword evidence="21" id="KW-1185">Reference proteome</keyword>
<feature type="binding site" evidence="14">
    <location>
        <position position="262"/>
    </location>
    <ligand>
        <name>Ca(2+)</name>
        <dbReference type="ChEBI" id="CHEBI:29108"/>
        <label>2</label>
    </ligand>
</feature>
<keyword evidence="4 17" id="KW-0349">Heme</keyword>
<feature type="domain" description="Plant heme peroxidase family profile" evidence="18">
    <location>
        <begin position="40"/>
        <end position="342"/>
    </location>
</feature>
<dbReference type="PROSITE" id="PS00436">
    <property type="entry name" value="PEROXIDASE_2"/>
    <property type="match status" value="1"/>
</dbReference>
<feature type="binding site" evidence="14">
    <location>
        <position position="91"/>
    </location>
    <ligand>
        <name>Ca(2+)</name>
        <dbReference type="ChEBI" id="CHEBI:29108"/>
        <label>1</label>
    </ligand>
</feature>
<feature type="binding site" evidence="14">
    <location>
        <position position="270"/>
    </location>
    <ligand>
        <name>Ca(2+)</name>
        <dbReference type="ChEBI" id="CHEBI:29108"/>
        <label>2</label>
    </ligand>
</feature>
<name>I1J2U7_BRADI</name>
<dbReference type="Proteomes" id="UP000008810">
    <property type="component" value="Chromosome 5"/>
</dbReference>
<evidence type="ECO:0000256" key="2">
    <source>
        <dbReference type="ARBA" id="ARBA00006873"/>
    </source>
</evidence>
<dbReference type="GeneID" id="100841484"/>
<dbReference type="InterPro" id="IPR019793">
    <property type="entry name" value="Peroxidases_heam-ligand_BS"/>
</dbReference>
<dbReference type="PRINTS" id="PR00458">
    <property type="entry name" value="PEROXIDASE"/>
</dbReference>
<dbReference type="CDD" id="cd00693">
    <property type="entry name" value="secretory_peroxidase"/>
    <property type="match status" value="1"/>
</dbReference>
<dbReference type="GO" id="GO:0006979">
    <property type="term" value="P:response to oxidative stress"/>
    <property type="evidence" value="ECO:0007669"/>
    <property type="project" value="UniProtKB-UniRule"/>
</dbReference>
<keyword evidence="11 17" id="KW-0376">Hydrogen peroxide</keyword>
<evidence type="ECO:0000256" key="17">
    <source>
        <dbReference type="RuleBase" id="RU362060"/>
    </source>
</evidence>
<keyword evidence="7 17" id="KW-0560">Oxidoreductase</keyword>
<feature type="binding site" evidence="14">
    <location>
        <position position="102"/>
    </location>
    <ligand>
        <name>Ca(2+)</name>
        <dbReference type="ChEBI" id="CHEBI:29108"/>
        <label>1</label>
    </ligand>
</feature>
<dbReference type="KEGG" id="bdi:100841484"/>
<evidence type="ECO:0000256" key="7">
    <source>
        <dbReference type="ARBA" id="ARBA00023002"/>
    </source>
</evidence>
<comment type="catalytic activity">
    <reaction evidence="1 17">
        <text>2 a phenolic donor + H2O2 = 2 a phenolic radical donor + 2 H2O</text>
        <dbReference type="Rhea" id="RHEA:56136"/>
        <dbReference type="ChEBI" id="CHEBI:15377"/>
        <dbReference type="ChEBI" id="CHEBI:16240"/>
        <dbReference type="ChEBI" id="CHEBI:139520"/>
        <dbReference type="ChEBI" id="CHEBI:139521"/>
        <dbReference type="EC" id="1.11.1.7"/>
    </reaction>
</comment>